<keyword evidence="1" id="KW-0812">Transmembrane</keyword>
<keyword evidence="1" id="KW-1133">Transmembrane helix</keyword>
<sequence length="131" mass="14357">MTDLLIEQAVGLVAYLVVILIGVFGAWLTSKIAKKTELANIKAATENLIQMTQQTVNELQQTTVEKMKAAHKDGKLTQDEIKTLGYVLLEITEAKLTDSVKGLLVAANVDLEALIKSTAEAYIHQEFKAGW</sequence>
<proteinExistence type="predicted"/>
<gene>
    <name evidence="2" type="ORF">SDC9_64509</name>
</gene>
<evidence type="ECO:0000313" key="2">
    <source>
        <dbReference type="EMBL" id="MPM18103.1"/>
    </source>
</evidence>
<accession>A0A644XUX7</accession>
<reference evidence="2" key="1">
    <citation type="submission" date="2019-08" db="EMBL/GenBank/DDBJ databases">
        <authorList>
            <person name="Kucharzyk K."/>
            <person name="Murdoch R.W."/>
            <person name="Higgins S."/>
            <person name="Loffler F."/>
        </authorList>
    </citation>
    <scope>NUCLEOTIDE SEQUENCE</scope>
</reference>
<dbReference type="AlphaFoldDB" id="A0A644XUX7"/>
<keyword evidence="1" id="KW-0472">Membrane</keyword>
<feature type="transmembrane region" description="Helical" evidence="1">
    <location>
        <begin position="12"/>
        <end position="29"/>
    </location>
</feature>
<dbReference type="EMBL" id="VSSQ01002920">
    <property type="protein sequence ID" value="MPM18103.1"/>
    <property type="molecule type" value="Genomic_DNA"/>
</dbReference>
<organism evidence="2">
    <name type="scientific">bioreactor metagenome</name>
    <dbReference type="NCBI Taxonomy" id="1076179"/>
    <lineage>
        <taxon>unclassified sequences</taxon>
        <taxon>metagenomes</taxon>
        <taxon>ecological metagenomes</taxon>
    </lineage>
</organism>
<protein>
    <submittedName>
        <fullName evidence="2">Uncharacterized protein</fullName>
    </submittedName>
</protein>
<evidence type="ECO:0000256" key="1">
    <source>
        <dbReference type="SAM" id="Phobius"/>
    </source>
</evidence>
<comment type="caution">
    <text evidence="2">The sequence shown here is derived from an EMBL/GenBank/DDBJ whole genome shotgun (WGS) entry which is preliminary data.</text>
</comment>
<name>A0A644XUX7_9ZZZZ</name>